<dbReference type="GO" id="GO:0005524">
    <property type="term" value="F:ATP binding"/>
    <property type="evidence" value="ECO:0007669"/>
    <property type="project" value="UniProtKB-KW"/>
</dbReference>
<dbReference type="GeneID" id="120263289"/>
<dbReference type="Proteomes" id="UP001515500">
    <property type="component" value="Chromosome 6"/>
</dbReference>
<sequence length="172" mass="19272">MYLLVCSCPGGLDSSLVASVASRNLSEVKSTIQWGSRLHTFCVGLKGSPDLKAAREIADYLGTIHHEFHFTVQEGIDALEEVIFHIESYDVTTIRASKPMFSMSCKIKSLGVKMVLFGEGSDEIFGCYLYLHKVPNKVEFHQERCRKVTMGSPYFLPMIASIHLFSSLLKFQ</sequence>
<feature type="domain" description="Asparagine synthetase" evidence="3">
    <location>
        <begin position="10"/>
        <end position="138"/>
    </location>
</feature>
<keyword evidence="4" id="KW-1185">Reference proteome</keyword>
<dbReference type="InterPro" id="IPR014729">
    <property type="entry name" value="Rossmann-like_a/b/a_fold"/>
</dbReference>
<accession>A0AB40BJH0</accession>
<keyword evidence="1" id="KW-0547">Nucleotide-binding</keyword>
<evidence type="ECO:0000256" key="2">
    <source>
        <dbReference type="ARBA" id="ARBA00022840"/>
    </source>
</evidence>
<protein>
    <submittedName>
        <fullName evidence="5">Asparagine synthetase [glutamine-hydrolyzing] 2-like</fullName>
    </submittedName>
</protein>
<dbReference type="GO" id="GO:0004066">
    <property type="term" value="F:asparagine synthase (glutamine-hydrolyzing) activity"/>
    <property type="evidence" value="ECO:0007669"/>
    <property type="project" value="InterPro"/>
</dbReference>
<dbReference type="RefSeq" id="XP_039127093.1">
    <property type="nucleotide sequence ID" value="XM_039271159.1"/>
</dbReference>
<name>A0AB40BJH0_DIOCR</name>
<dbReference type="GO" id="GO:0005829">
    <property type="term" value="C:cytosol"/>
    <property type="evidence" value="ECO:0007669"/>
    <property type="project" value="TreeGrafter"/>
</dbReference>
<proteinExistence type="predicted"/>
<reference evidence="5" key="1">
    <citation type="submission" date="2025-08" db="UniProtKB">
        <authorList>
            <consortium name="RefSeq"/>
        </authorList>
    </citation>
    <scope>IDENTIFICATION</scope>
</reference>
<dbReference type="PANTHER" id="PTHR11772:SF2">
    <property type="entry name" value="ASPARAGINE SYNTHETASE [GLUTAMINE-HYDROLYZING]"/>
    <property type="match status" value="1"/>
</dbReference>
<keyword evidence="2" id="KW-0067">ATP-binding</keyword>
<dbReference type="Pfam" id="PF00733">
    <property type="entry name" value="Asn_synthase"/>
    <property type="match status" value="1"/>
</dbReference>
<dbReference type="GO" id="GO:0006529">
    <property type="term" value="P:asparagine biosynthetic process"/>
    <property type="evidence" value="ECO:0007669"/>
    <property type="project" value="InterPro"/>
</dbReference>
<dbReference type="InterPro" id="IPR050795">
    <property type="entry name" value="Asn_Synthetase"/>
</dbReference>
<dbReference type="AlphaFoldDB" id="A0AB40BJH0"/>
<dbReference type="CDD" id="cd01991">
    <property type="entry name" value="Asn_synthase_B_C"/>
    <property type="match status" value="1"/>
</dbReference>
<evidence type="ECO:0000313" key="4">
    <source>
        <dbReference type="Proteomes" id="UP001515500"/>
    </source>
</evidence>
<organism evidence="4 5">
    <name type="scientific">Dioscorea cayennensis subsp. rotundata</name>
    <name type="common">White Guinea yam</name>
    <name type="synonym">Dioscorea rotundata</name>
    <dbReference type="NCBI Taxonomy" id="55577"/>
    <lineage>
        <taxon>Eukaryota</taxon>
        <taxon>Viridiplantae</taxon>
        <taxon>Streptophyta</taxon>
        <taxon>Embryophyta</taxon>
        <taxon>Tracheophyta</taxon>
        <taxon>Spermatophyta</taxon>
        <taxon>Magnoliopsida</taxon>
        <taxon>Liliopsida</taxon>
        <taxon>Dioscoreales</taxon>
        <taxon>Dioscoreaceae</taxon>
        <taxon>Dioscorea</taxon>
    </lineage>
</organism>
<gene>
    <name evidence="5" type="primary">LOC120263289</name>
</gene>
<evidence type="ECO:0000256" key="1">
    <source>
        <dbReference type="ARBA" id="ARBA00022741"/>
    </source>
</evidence>
<dbReference type="Gene3D" id="3.40.50.620">
    <property type="entry name" value="HUPs"/>
    <property type="match status" value="1"/>
</dbReference>
<evidence type="ECO:0000313" key="5">
    <source>
        <dbReference type="RefSeq" id="XP_039127093.1"/>
    </source>
</evidence>
<evidence type="ECO:0000259" key="3">
    <source>
        <dbReference type="Pfam" id="PF00733"/>
    </source>
</evidence>
<dbReference type="SUPFAM" id="SSF52402">
    <property type="entry name" value="Adenine nucleotide alpha hydrolases-like"/>
    <property type="match status" value="1"/>
</dbReference>
<dbReference type="InterPro" id="IPR001962">
    <property type="entry name" value="Asn_synthase"/>
</dbReference>
<dbReference type="PANTHER" id="PTHR11772">
    <property type="entry name" value="ASPARAGINE SYNTHETASE"/>
    <property type="match status" value="1"/>
</dbReference>